<name>A0A3P3W6Y1_9FLAO</name>
<keyword evidence="3" id="KW-1185">Reference proteome</keyword>
<dbReference type="AlphaFoldDB" id="A0A3P3W6Y1"/>
<gene>
    <name evidence="2" type="ORF">EG240_06965</name>
</gene>
<proteinExistence type="predicted"/>
<evidence type="ECO:0000256" key="1">
    <source>
        <dbReference type="SAM" id="SignalP"/>
    </source>
</evidence>
<dbReference type="Pfam" id="PF07920">
    <property type="entry name" value="DUF1684"/>
    <property type="match status" value="1"/>
</dbReference>
<dbReference type="Proteomes" id="UP000275719">
    <property type="component" value="Unassembled WGS sequence"/>
</dbReference>
<feature type="chain" id="PRO_5018338010" evidence="1">
    <location>
        <begin position="18"/>
        <end position="199"/>
    </location>
</feature>
<dbReference type="OrthoDB" id="5493262at2"/>
<dbReference type="RefSeq" id="WP_125018679.1">
    <property type="nucleotide sequence ID" value="NZ_RQVQ01000013.1"/>
</dbReference>
<dbReference type="PANTHER" id="PTHR41913:SF1">
    <property type="entry name" value="DUF1684 DOMAIN-CONTAINING PROTEIN"/>
    <property type="match status" value="1"/>
</dbReference>
<dbReference type="PANTHER" id="PTHR41913">
    <property type="entry name" value="DUF1684 DOMAIN-CONTAINING PROTEIN"/>
    <property type="match status" value="1"/>
</dbReference>
<dbReference type="InterPro" id="IPR012467">
    <property type="entry name" value="DUF1684"/>
</dbReference>
<keyword evidence="1" id="KW-0732">Signal</keyword>
<comment type="caution">
    <text evidence="2">The sequence shown here is derived from an EMBL/GenBank/DDBJ whole genome shotgun (WGS) entry which is preliminary data.</text>
</comment>
<sequence>MKHFFAFLFCFPLVSFAQNNLETTQKYQTELITFYNNSETTPLDEEEQKSFKGITFFDLDEKYIVEAELELLKNQKPFLMPSTGKIQQEYKKYGILHFQIDGQKLQLVVYQNIALSKRKGLEKHLFLPFYDLTSGETTYGGGRYLDVQIPESNKMIIDFNQAYNPYCAYSARYSCPITPEENFLDIEIKAGVTYPKDEI</sequence>
<feature type="signal peptide" evidence="1">
    <location>
        <begin position="1"/>
        <end position="17"/>
    </location>
</feature>
<evidence type="ECO:0000313" key="2">
    <source>
        <dbReference type="EMBL" id="RRJ90942.1"/>
    </source>
</evidence>
<accession>A0A3P3W6Y1</accession>
<dbReference type="EMBL" id="RQVQ01000013">
    <property type="protein sequence ID" value="RRJ90942.1"/>
    <property type="molecule type" value="Genomic_DNA"/>
</dbReference>
<evidence type="ECO:0000313" key="3">
    <source>
        <dbReference type="Proteomes" id="UP000275719"/>
    </source>
</evidence>
<organism evidence="2 3">
    <name type="scientific">Paenimyroides tangerinum</name>
    <dbReference type="NCBI Taxonomy" id="2488728"/>
    <lineage>
        <taxon>Bacteria</taxon>
        <taxon>Pseudomonadati</taxon>
        <taxon>Bacteroidota</taxon>
        <taxon>Flavobacteriia</taxon>
        <taxon>Flavobacteriales</taxon>
        <taxon>Flavobacteriaceae</taxon>
        <taxon>Paenimyroides</taxon>
    </lineage>
</organism>
<protein>
    <submittedName>
        <fullName evidence="2">DUF1684 domain-containing protein</fullName>
    </submittedName>
</protein>
<reference evidence="2 3" key="1">
    <citation type="submission" date="2018-11" db="EMBL/GenBank/DDBJ databases">
        <title>Flavobacterium sp. nov., YIM 102701-2 draft genome.</title>
        <authorList>
            <person name="Li G."/>
            <person name="Jiang Y."/>
        </authorList>
    </citation>
    <scope>NUCLEOTIDE SEQUENCE [LARGE SCALE GENOMIC DNA]</scope>
    <source>
        <strain evidence="2 3">YIM 102701-2</strain>
    </source>
</reference>